<dbReference type="InterPro" id="IPR024185">
    <property type="entry name" value="FTHF_cligase-like_sf"/>
</dbReference>
<dbReference type="OrthoDB" id="433414at2759"/>
<dbReference type="GO" id="GO:0005737">
    <property type="term" value="C:cytoplasm"/>
    <property type="evidence" value="ECO:0007669"/>
    <property type="project" value="TreeGrafter"/>
</dbReference>
<dbReference type="Proteomes" id="UP000663852">
    <property type="component" value="Unassembled WGS sequence"/>
</dbReference>
<proteinExistence type="predicted"/>
<dbReference type="PANTHER" id="PTHR13017">
    <property type="entry name" value="5-FORMYLTETRAHYDROFOLATE CYCLO-LIGASE-RELATED"/>
    <property type="match status" value="1"/>
</dbReference>
<dbReference type="InterPro" id="IPR002698">
    <property type="entry name" value="FTHF_cligase"/>
</dbReference>
<protein>
    <recommendedName>
        <fullName evidence="3">5-formyltetrahydrofolate cyclo-ligase</fullName>
    </recommendedName>
</protein>
<gene>
    <name evidence="1" type="ORF">EDS130_LOCUS6903</name>
</gene>
<name>A0A813VUP9_ADIRI</name>
<reference evidence="1" key="1">
    <citation type="submission" date="2021-02" db="EMBL/GenBank/DDBJ databases">
        <authorList>
            <person name="Nowell W R."/>
        </authorList>
    </citation>
    <scope>NUCLEOTIDE SEQUENCE</scope>
</reference>
<sequence>MRVVVLPVCLLESYPHVLLKYDFRVMPQTPASPTVNPSTPLTSGTNQKSNIRSQEFYLTPYCSPILPSGSIHTVCEIIKGSPVLRQLFDVKKEDEENLENKIDFKGHCRFIAFGPETDICICALYIPHISSLELNYINQPDPPLSRQHSKLSYLRSPSDPSMKEMALAYGNPGGEHLPATAFVQRDLVHLWISIRDIRHKLVHIDRVLKQPGILSKLTHVESWVTSYKDTIDETSIQTESDAAKRMIKARARTLVWDVMEMKNEILYPHPVHGRIPNFRNNPDCSTNLAQLEEFQRARVIEICPSLAQEHLRLFALAEGKVLLTPAPSIDNALFYKLDPKFLHVHDLSRAATKSGTAALGTIVNLTAVGNLHVDIVVVASVVVNPITGARLGKGKGYGDIEYAMMRQLGACDDSTLVVTTVHESQLLDDLPSSVMTEHDLPVNVVITPQRIIYTQNKFPCPKAINWNDIDNETMLNLPVLKEFKLLLIKKEETHRKHFCVFFVEPINGISFLP</sequence>
<dbReference type="PANTHER" id="PTHR13017:SF0">
    <property type="entry name" value="METHENYLTETRAHYDROFOLATE SYNTHASE DOMAIN-CONTAINING PROTEIN"/>
    <property type="match status" value="1"/>
</dbReference>
<evidence type="ECO:0000313" key="1">
    <source>
        <dbReference type="EMBL" id="CAF0842448.1"/>
    </source>
</evidence>
<organism evidence="1 2">
    <name type="scientific">Adineta ricciae</name>
    <name type="common">Rotifer</name>
    <dbReference type="NCBI Taxonomy" id="249248"/>
    <lineage>
        <taxon>Eukaryota</taxon>
        <taxon>Metazoa</taxon>
        <taxon>Spiralia</taxon>
        <taxon>Gnathifera</taxon>
        <taxon>Rotifera</taxon>
        <taxon>Eurotatoria</taxon>
        <taxon>Bdelloidea</taxon>
        <taxon>Adinetida</taxon>
        <taxon>Adinetidae</taxon>
        <taxon>Adineta</taxon>
    </lineage>
</organism>
<evidence type="ECO:0000313" key="2">
    <source>
        <dbReference type="Proteomes" id="UP000663852"/>
    </source>
</evidence>
<dbReference type="Pfam" id="PF01812">
    <property type="entry name" value="5-FTHF_cyc-lig"/>
    <property type="match status" value="1"/>
</dbReference>
<accession>A0A813VUP9</accession>
<dbReference type="SUPFAM" id="SSF100950">
    <property type="entry name" value="NagB/RpiA/CoA transferase-like"/>
    <property type="match status" value="1"/>
</dbReference>
<dbReference type="EMBL" id="CAJNOJ010000020">
    <property type="protein sequence ID" value="CAF0842448.1"/>
    <property type="molecule type" value="Genomic_DNA"/>
</dbReference>
<dbReference type="InterPro" id="IPR037171">
    <property type="entry name" value="NagB/RpiA_transferase-like"/>
</dbReference>
<comment type="caution">
    <text evidence="1">The sequence shown here is derived from an EMBL/GenBank/DDBJ whole genome shotgun (WGS) entry which is preliminary data.</text>
</comment>
<evidence type="ECO:0008006" key="3">
    <source>
        <dbReference type="Google" id="ProtNLM"/>
    </source>
</evidence>
<dbReference type="AlphaFoldDB" id="A0A813VUP9"/>
<dbReference type="Gene3D" id="3.40.50.10420">
    <property type="entry name" value="NagB/RpiA/CoA transferase-like"/>
    <property type="match status" value="1"/>
</dbReference>